<dbReference type="NCBIfam" id="TIGR01443">
    <property type="entry name" value="intein_Cterm"/>
    <property type="match status" value="1"/>
</dbReference>
<evidence type="ECO:0000256" key="1">
    <source>
        <dbReference type="ARBA" id="ARBA00008533"/>
    </source>
</evidence>
<accession>A0A2M7YNR2</accession>
<evidence type="ECO:0000256" key="3">
    <source>
        <dbReference type="ARBA" id="ARBA00022741"/>
    </source>
</evidence>
<evidence type="ECO:0000256" key="5">
    <source>
        <dbReference type="ARBA" id="ARBA00022769"/>
    </source>
</evidence>
<dbReference type="PROSITE" id="PS51194">
    <property type="entry name" value="HELICASE_CTER"/>
    <property type="match status" value="1"/>
</dbReference>
<dbReference type="Pfam" id="PF12344">
    <property type="entry name" value="UvrB"/>
    <property type="match status" value="1"/>
</dbReference>
<dbReference type="CDD" id="cd17916">
    <property type="entry name" value="DEXHc_UvrB"/>
    <property type="match status" value="1"/>
</dbReference>
<evidence type="ECO:0000259" key="16">
    <source>
        <dbReference type="PROSITE" id="PS51194"/>
    </source>
</evidence>
<dbReference type="PROSITE" id="PS50818">
    <property type="entry name" value="INTEIN_C_TER"/>
    <property type="match status" value="1"/>
</dbReference>
<dbReference type="InterPro" id="IPR027434">
    <property type="entry name" value="Homing_endonucl"/>
</dbReference>
<evidence type="ECO:0000256" key="6">
    <source>
        <dbReference type="ARBA" id="ARBA00022813"/>
    </source>
</evidence>
<dbReference type="InterPro" id="IPR001650">
    <property type="entry name" value="Helicase_C-like"/>
</dbReference>
<keyword evidence="2" id="KW-0963">Cytoplasm</keyword>
<dbReference type="Pfam" id="PF17757">
    <property type="entry name" value="UvrB_inter"/>
    <property type="match status" value="1"/>
</dbReference>
<dbReference type="PROSITE" id="PS51192">
    <property type="entry name" value="HELICASE_ATP_BIND_1"/>
    <property type="match status" value="1"/>
</dbReference>
<dbReference type="SMART" id="SM00306">
    <property type="entry name" value="HintN"/>
    <property type="match status" value="1"/>
</dbReference>
<dbReference type="Pfam" id="PF14890">
    <property type="entry name" value="Intein_splicing"/>
    <property type="match status" value="1"/>
</dbReference>
<dbReference type="SUPFAM" id="SSF47413">
    <property type="entry name" value="lambda repressor-like DNA-binding domains"/>
    <property type="match status" value="1"/>
</dbReference>
<evidence type="ECO:0000256" key="9">
    <source>
        <dbReference type="ARBA" id="ARBA00023000"/>
    </source>
</evidence>
<keyword evidence="4" id="KW-0227">DNA damage</keyword>
<dbReference type="InterPro" id="IPR014001">
    <property type="entry name" value="Helicase_ATP-bd"/>
</dbReference>
<keyword evidence="7" id="KW-0067">ATP-binding</keyword>
<keyword evidence="3" id="KW-0547">Nucleotide-binding</keyword>
<dbReference type="InterPro" id="IPR006141">
    <property type="entry name" value="Intein_N"/>
</dbReference>
<feature type="domain" description="Helicase ATP-binding" evidence="15">
    <location>
        <begin position="565"/>
        <end position="698"/>
    </location>
</feature>
<evidence type="ECO:0000256" key="4">
    <source>
        <dbReference type="ARBA" id="ARBA00022763"/>
    </source>
</evidence>
<dbReference type="NCBIfam" id="TIGR01445">
    <property type="entry name" value="intein_Nterm"/>
    <property type="match status" value="1"/>
</dbReference>
<evidence type="ECO:0000313" key="17">
    <source>
        <dbReference type="EMBL" id="PJA64542.1"/>
    </source>
</evidence>
<dbReference type="PANTHER" id="PTHR24029:SF0">
    <property type="entry name" value="UVRABC SYSTEM PROTEIN B"/>
    <property type="match status" value="1"/>
</dbReference>
<dbReference type="CDD" id="cd00081">
    <property type="entry name" value="Hint"/>
    <property type="match status" value="2"/>
</dbReference>
<comment type="caution">
    <text evidence="17">The sequence shown here is derived from an EMBL/GenBank/DDBJ whole genome shotgun (WGS) entry which is preliminary data.</text>
</comment>
<organism evidence="17 18">
    <name type="scientific">Candidatus Portnoybacteria bacterium CG_4_9_14_3_um_filter_40_10</name>
    <dbReference type="NCBI Taxonomy" id="1974804"/>
    <lineage>
        <taxon>Bacteria</taxon>
        <taxon>Candidatus Portnoyibacteriota</taxon>
    </lineage>
</organism>
<evidence type="ECO:0000259" key="15">
    <source>
        <dbReference type="PROSITE" id="PS51192"/>
    </source>
</evidence>
<dbReference type="PRINTS" id="PR00379">
    <property type="entry name" value="INTEIN"/>
</dbReference>
<dbReference type="PROSITE" id="PS50817">
    <property type="entry name" value="INTEIN_N_TER"/>
    <property type="match status" value="1"/>
</dbReference>
<gene>
    <name evidence="17" type="ORF">CO159_02515</name>
</gene>
<evidence type="ECO:0000256" key="11">
    <source>
        <dbReference type="ARBA" id="ARBA00026033"/>
    </source>
</evidence>
<dbReference type="Pfam" id="PF14528">
    <property type="entry name" value="LAGLIDADG_3"/>
    <property type="match status" value="1"/>
</dbReference>
<dbReference type="InterPro" id="IPR024759">
    <property type="entry name" value="UvrB_YAD/RRR_dom"/>
</dbReference>
<dbReference type="NCBIfam" id="TIGR00631">
    <property type="entry name" value="uvrb"/>
    <property type="match status" value="1"/>
</dbReference>
<evidence type="ECO:0000256" key="8">
    <source>
        <dbReference type="ARBA" id="ARBA00022881"/>
    </source>
</evidence>
<dbReference type="PANTHER" id="PTHR24029">
    <property type="entry name" value="UVRABC SYSTEM PROTEIN B"/>
    <property type="match status" value="1"/>
</dbReference>
<dbReference type="NCBIfam" id="NF003673">
    <property type="entry name" value="PRK05298.1"/>
    <property type="match status" value="1"/>
</dbReference>
<dbReference type="Gene3D" id="3.10.28.10">
    <property type="entry name" value="Homing endonucleases"/>
    <property type="match status" value="1"/>
</dbReference>
<evidence type="ECO:0000259" key="13">
    <source>
        <dbReference type="PROSITE" id="PS50151"/>
    </source>
</evidence>
<dbReference type="GO" id="GO:0006289">
    <property type="term" value="P:nucleotide-excision repair"/>
    <property type="evidence" value="ECO:0007669"/>
    <property type="project" value="InterPro"/>
</dbReference>
<feature type="domain" description="DOD-type homing endonuclease" evidence="14">
    <location>
        <begin position="277"/>
        <end position="402"/>
    </location>
</feature>
<dbReference type="InterPro" id="IPR036844">
    <property type="entry name" value="Hint_dom_sf"/>
</dbReference>
<comment type="similarity">
    <text evidence="1">Belongs to the UvrB family.</text>
</comment>
<dbReference type="Proteomes" id="UP000230434">
    <property type="component" value="Unassembled WGS sequence"/>
</dbReference>
<dbReference type="InterPro" id="IPR004807">
    <property type="entry name" value="UvrB"/>
</dbReference>
<dbReference type="Pfam" id="PF00271">
    <property type="entry name" value="Helicase_C"/>
    <property type="match status" value="1"/>
</dbReference>
<dbReference type="InterPro" id="IPR004860">
    <property type="entry name" value="LAGLIDADG_dom"/>
</dbReference>
<sequence length="1207" mass="139531">MPKFRLSAPFKPTGDQPQAIEALVKNLEAGVAHQTLLGVTGSGKSVIGDTPVLIKSSKKIIRKEKIGELIDKMFTDFTDKIKMINDAAIINSVDLPKKTKLEAYSFNPTTKQSSWKPIYQFTRHKAPKCLYKINTSCGREIIVTGDHNFWALRNGKLKLTKTIKLSADDYLPLPLSLPEPQIPIRTLYLPNYLSKEKLFVLMPQLKNALRKNKILHSIISYRKTYRILHNAERIPFSLYQQIISAIPSINKGIKIGNSHIDYQFPIELPLNENILRLLGYYIAEGHADKKYTIISSGDQEIISDFTKTLSALGLKWRKRPQTYDYQISSALWSELLCNMCGGNSKTKHLPEFWPQLSNSQMSQLLKAYFSADGGVENAVLSCTSVSSRLSYEITDALLRFGIVARVRKRMIRIPNKSIRGEYWCVMISGQKFLEIFKEKIGFTLQRKNIRLKTITNKAYNTNTDVIPIDGCWLKQILAKLFLFQREIAAPCEIERSYISIIESEKRMPSREVYAKIINRLKKYAIKTKRRDVLKEIDDSALLLNLYWTPIKTIEKIVGKNYVYDFAVKDNETFLAGNGGMFVHNTFTMANVIERVQKPTLVISHNKALAAQLYQEFKEFFPENAVHFFVSYYDYYQPEAYIPQTDTYIDKDVKINDEIDRLRHSATQALLSREDVIIVASVSCIYNIGSPKEYQNLSLEFKKGQMLSRQKFLRHLTSLQYQRSDIDFKRGTFRVLGDNVEVWSATGEQILKFDFFGNEIEKISEINLPNNILKAKPEQEIEYARVFPAKYWVTPQEKLNLAMKNINMEMEDCLRRLKRQNRLIQAERLSRRTNFDLEMMKETGYCHGIENYSRHLEFRKAGEPPFTLLDYYLYPPKFSEGKLGRARDYLLIIDESHMTIPQIGGMSAGDEARKKVLIEYGFRLPSAIDNRPLKFKEFEERTNKIIYTSATPSIYELRHSKNYVTEQLIRPTSLLDPKIEIRSTKNQIPHLIKQIKATVKSDARVLVTTLTKRLAEDLAEYLHDEGIKAQYLHSEIKTLERPEILKDLRLGKIDVLVGINLLREGLDLPEVGLVAILDADKEGFLRNQTTLIQTMGRASRHPQGRVIMYADKMTQSMRHAIDETDRRRKIQEKHNKEHGITPKPIKKPIRPSIVEVTKVKISPKTEREYLDEYLKELGFKMSLANRNLQFDEAMRLQDEMNKLKKVKK</sequence>
<dbReference type="SMART" id="SM00490">
    <property type="entry name" value="HELICc"/>
    <property type="match status" value="1"/>
</dbReference>
<dbReference type="EMBL" id="PFWF01000054">
    <property type="protein sequence ID" value="PJA64542.1"/>
    <property type="molecule type" value="Genomic_DNA"/>
</dbReference>
<dbReference type="PROSITE" id="PS50819">
    <property type="entry name" value="INTEIN_ENDONUCLEASE"/>
    <property type="match status" value="1"/>
</dbReference>
<keyword evidence="6" id="KW-0068">Autocatalytic cleavage</keyword>
<dbReference type="InterPro" id="IPR027417">
    <property type="entry name" value="P-loop_NTPase"/>
</dbReference>
<evidence type="ECO:0000256" key="10">
    <source>
        <dbReference type="ARBA" id="ARBA00023204"/>
    </source>
</evidence>
<keyword evidence="9" id="KW-0651">Protein splicing</keyword>
<feature type="domain" description="Helicase C-terminal" evidence="16">
    <location>
        <begin position="990"/>
        <end position="1148"/>
    </location>
</feature>
<dbReference type="SUPFAM" id="SSF51294">
    <property type="entry name" value="Hedgehog/intein (Hint) domain"/>
    <property type="match status" value="1"/>
</dbReference>
<name>A0A2M7YNR2_9BACT</name>
<dbReference type="InterPro" id="IPR003587">
    <property type="entry name" value="Hint_dom_N"/>
</dbReference>
<dbReference type="GO" id="GO:0009380">
    <property type="term" value="C:excinuclease repair complex"/>
    <property type="evidence" value="ECO:0007669"/>
    <property type="project" value="InterPro"/>
</dbReference>
<dbReference type="SMART" id="SM00487">
    <property type="entry name" value="DEXDc"/>
    <property type="match status" value="1"/>
</dbReference>
<comment type="subunit">
    <text evidence="11">Forms a heterotetramer with UvrA during the search for lesions. Interacts with UvrC in an incision complex.</text>
</comment>
<dbReference type="InterPro" id="IPR003586">
    <property type="entry name" value="Hint_dom_C"/>
</dbReference>
<evidence type="ECO:0000259" key="14">
    <source>
        <dbReference type="PROSITE" id="PS50819"/>
    </source>
</evidence>
<dbReference type="InterPro" id="IPR010982">
    <property type="entry name" value="Lambda_DNA-bd_dom_sf"/>
</dbReference>
<dbReference type="GO" id="GO:0004519">
    <property type="term" value="F:endonuclease activity"/>
    <property type="evidence" value="ECO:0007669"/>
    <property type="project" value="InterPro"/>
</dbReference>
<dbReference type="GO" id="GO:0003677">
    <property type="term" value="F:DNA binding"/>
    <property type="evidence" value="ECO:0007669"/>
    <property type="project" value="InterPro"/>
</dbReference>
<keyword evidence="10" id="KW-0234">DNA repair</keyword>
<reference evidence="18" key="1">
    <citation type="submission" date="2017-09" db="EMBL/GenBank/DDBJ databases">
        <title>Depth-based differentiation of microbial function through sediment-hosted aquifers and enrichment of novel symbionts in the deep terrestrial subsurface.</title>
        <authorList>
            <person name="Probst A.J."/>
            <person name="Ladd B."/>
            <person name="Jarett J.K."/>
            <person name="Geller-Mcgrath D.E."/>
            <person name="Sieber C.M.K."/>
            <person name="Emerson J.B."/>
            <person name="Anantharaman K."/>
            <person name="Thomas B.C."/>
            <person name="Malmstrom R."/>
            <person name="Stieglmeier M."/>
            <person name="Klingl A."/>
            <person name="Woyke T."/>
            <person name="Ryan C.M."/>
            <person name="Banfield J.F."/>
        </authorList>
    </citation>
    <scope>NUCLEOTIDE SEQUENCE [LARGE SCALE GENOMIC DNA]</scope>
</reference>
<dbReference type="PROSITE" id="PS50151">
    <property type="entry name" value="UVR"/>
    <property type="match status" value="1"/>
</dbReference>
<dbReference type="GO" id="GO:0016887">
    <property type="term" value="F:ATP hydrolysis activity"/>
    <property type="evidence" value="ECO:0007669"/>
    <property type="project" value="InterPro"/>
</dbReference>
<dbReference type="SUPFAM" id="SSF52540">
    <property type="entry name" value="P-loop containing nucleoside triphosphate hydrolases"/>
    <property type="match status" value="3"/>
</dbReference>
<dbReference type="InterPro" id="IPR030934">
    <property type="entry name" value="Intein_C"/>
</dbReference>
<dbReference type="SMART" id="SM00305">
    <property type="entry name" value="HintC"/>
    <property type="match status" value="1"/>
</dbReference>
<dbReference type="GO" id="GO:0016539">
    <property type="term" value="P:intein-mediated protein splicing"/>
    <property type="evidence" value="ECO:0007669"/>
    <property type="project" value="InterPro"/>
</dbReference>
<dbReference type="InterPro" id="IPR006142">
    <property type="entry name" value="INTEIN"/>
</dbReference>
<evidence type="ECO:0000256" key="7">
    <source>
        <dbReference type="ARBA" id="ARBA00022840"/>
    </source>
</evidence>
<evidence type="ECO:0000313" key="18">
    <source>
        <dbReference type="Proteomes" id="UP000230434"/>
    </source>
</evidence>
<dbReference type="Gene3D" id="2.170.16.10">
    <property type="entry name" value="Hedgehog/Intein (Hint) domain"/>
    <property type="match status" value="1"/>
</dbReference>
<keyword evidence="5" id="KW-0228">DNA excision</keyword>
<dbReference type="InterPro" id="IPR041471">
    <property type="entry name" value="UvrB_inter"/>
</dbReference>
<dbReference type="GO" id="GO:0005524">
    <property type="term" value="F:ATP binding"/>
    <property type="evidence" value="ECO:0007669"/>
    <property type="project" value="UniProtKB-KW"/>
</dbReference>
<proteinExistence type="inferred from homology"/>
<dbReference type="InterPro" id="IPR004042">
    <property type="entry name" value="Intein_endonuc_central"/>
</dbReference>
<dbReference type="InterPro" id="IPR001943">
    <property type="entry name" value="UVR_dom"/>
</dbReference>
<evidence type="ECO:0000256" key="12">
    <source>
        <dbReference type="ARBA" id="ARBA00029504"/>
    </source>
</evidence>
<dbReference type="AlphaFoldDB" id="A0A2M7YNR2"/>
<keyword evidence="8" id="KW-0267">Excision nuclease</keyword>
<feature type="domain" description="UVR" evidence="13">
    <location>
        <begin position="1170"/>
        <end position="1205"/>
    </location>
</feature>
<evidence type="ECO:0000256" key="2">
    <source>
        <dbReference type="ARBA" id="ARBA00022490"/>
    </source>
</evidence>
<dbReference type="Gene3D" id="3.40.50.300">
    <property type="entry name" value="P-loop containing nucleotide triphosphate hydrolases"/>
    <property type="match status" value="3"/>
</dbReference>
<dbReference type="CDD" id="cd18790">
    <property type="entry name" value="SF2_C_UvrB"/>
    <property type="match status" value="1"/>
</dbReference>
<protein>
    <recommendedName>
        <fullName evidence="12">UvrABC system protein B</fullName>
    </recommendedName>
</protein>
<dbReference type="CDD" id="cd00093">
    <property type="entry name" value="HTH_XRE"/>
    <property type="match status" value="1"/>
</dbReference>
<dbReference type="SUPFAM" id="SSF55608">
    <property type="entry name" value="Homing endonucleases"/>
    <property type="match status" value="2"/>
</dbReference>
<dbReference type="InterPro" id="IPR001387">
    <property type="entry name" value="Cro/C1-type_HTH"/>
</dbReference>